<reference evidence="2 3" key="1">
    <citation type="submission" date="2023-07" db="EMBL/GenBank/DDBJ databases">
        <title>Sequencing the genomes of 1000 actinobacteria strains.</title>
        <authorList>
            <person name="Klenk H.-P."/>
        </authorList>
    </citation>
    <scope>NUCLEOTIDE SEQUENCE [LARGE SCALE GENOMIC DNA]</scope>
    <source>
        <strain evidence="2 3">DSM 44711</strain>
    </source>
</reference>
<evidence type="ECO:0000313" key="2">
    <source>
        <dbReference type="EMBL" id="MDR7321752.1"/>
    </source>
</evidence>
<feature type="compositionally biased region" description="Basic and acidic residues" evidence="1">
    <location>
        <begin position="161"/>
        <end position="204"/>
    </location>
</feature>
<feature type="compositionally biased region" description="Low complexity" evidence="1">
    <location>
        <begin position="134"/>
        <end position="143"/>
    </location>
</feature>
<dbReference type="Proteomes" id="UP001183629">
    <property type="component" value="Unassembled WGS sequence"/>
</dbReference>
<gene>
    <name evidence="2" type="ORF">J2S44_002002</name>
</gene>
<name>A0AAE3ZMR7_9ACTN</name>
<protein>
    <submittedName>
        <fullName evidence="2">Uncharacterized protein</fullName>
    </submittedName>
</protein>
<proteinExistence type="predicted"/>
<dbReference type="RefSeq" id="WP_310411033.1">
    <property type="nucleotide sequence ID" value="NZ_JAVDYC010000001.1"/>
</dbReference>
<dbReference type="EMBL" id="JAVDYC010000001">
    <property type="protein sequence ID" value="MDR7321752.1"/>
    <property type="molecule type" value="Genomic_DNA"/>
</dbReference>
<feature type="compositionally biased region" description="Pro residues" evidence="1">
    <location>
        <begin position="227"/>
        <end position="242"/>
    </location>
</feature>
<accession>A0AAE3ZMR7</accession>
<keyword evidence="3" id="KW-1185">Reference proteome</keyword>
<feature type="compositionally biased region" description="Low complexity" evidence="1">
    <location>
        <begin position="99"/>
        <end position="128"/>
    </location>
</feature>
<sequence length="242" mass="25291">MDRTALSREERSRLDALLAAVSAPPPTDRELPGEAAALAAFRAARDAPPAPRRRRSALRDVLTRVLTAKVATFGLVAAAGVGSVALATVAAPSPGGVEARPAPAPARTQTTRALPSATPAGTPGTAPAAPAPAAPLAVPSPSTGRQAPDRDQPGPGQLCRELGDMDDRQRDRALRDYRYRDLVRDAGGSDRVDRFCDDRRRDRWQPSTDPTDPRDSEPSGYPSGGPSTPPSVSPAPKPPPRG</sequence>
<evidence type="ECO:0000256" key="1">
    <source>
        <dbReference type="SAM" id="MobiDB-lite"/>
    </source>
</evidence>
<comment type="caution">
    <text evidence="2">The sequence shown here is derived from an EMBL/GenBank/DDBJ whole genome shotgun (WGS) entry which is preliminary data.</text>
</comment>
<dbReference type="AlphaFoldDB" id="A0AAE3ZMR7"/>
<organism evidence="2 3">
    <name type="scientific">Catenuloplanes niger</name>
    <dbReference type="NCBI Taxonomy" id="587534"/>
    <lineage>
        <taxon>Bacteria</taxon>
        <taxon>Bacillati</taxon>
        <taxon>Actinomycetota</taxon>
        <taxon>Actinomycetes</taxon>
        <taxon>Micromonosporales</taxon>
        <taxon>Micromonosporaceae</taxon>
        <taxon>Catenuloplanes</taxon>
    </lineage>
</organism>
<evidence type="ECO:0000313" key="3">
    <source>
        <dbReference type="Proteomes" id="UP001183629"/>
    </source>
</evidence>
<feature type="region of interest" description="Disordered" evidence="1">
    <location>
        <begin position="93"/>
        <end position="242"/>
    </location>
</feature>